<dbReference type="InterPro" id="IPR050175">
    <property type="entry name" value="Complex_I_Subunit_2"/>
</dbReference>
<feature type="transmembrane region" description="Helical" evidence="18">
    <location>
        <begin position="87"/>
        <end position="107"/>
    </location>
</feature>
<evidence type="ECO:0000256" key="6">
    <source>
        <dbReference type="ARBA" id="ARBA00022448"/>
    </source>
</evidence>
<evidence type="ECO:0000259" key="19">
    <source>
        <dbReference type="Pfam" id="PF00361"/>
    </source>
</evidence>
<comment type="subcellular location">
    <subcellularLocation>
        <location evidence="2 18">Mitochondrion inner membrane</location>
        <topology evidence="2 18">Multi-pass membrane protein</topology>
    </subcellularLocation>
</comment>
<reference evidence="20" key="1">
    <citation type="journal article" date="2017" name="Sci. Rep.">
        <title>Phylogenetic evidence that both ancient vicariance and dispersal have contributed to the biogeographic patterns of anchialine cave shrimps.</title>
        <authorList>
            <person name="Jurado-Rivera J.A."/>
            <person name="Pons J."/>
            <person name="Alvarez F."/>
            <person name="Botello A."/>
            <person name="Humphreys W.F."/>
            <person name="Page T.J."/>
            <person name="Iliffe T.M."/>
            <person name="Willassen E."/>
            <person name="Meland K."/>
            <person name="Juan C."/>
            <person name="Jaume D."/>
        </authorList>
    </citation>
    <scope>NUCLEOTIDE SEQUENCE</scope>
</reference>
<dbReference type="PANTHER" id="PTHR46552">
    <property type="entry name" value="NADH-UBIQUINONE OXIDOREDUCTASE CHAIN 2"/>
    <property type="match status" value="1"/>
</dbReference>
<dbReference type="AlphaFoldDB" id="A0A1Z2R7E0"/>
<evidence type="ECO:0000256" key="10">
    <source>
        <dbReference type="ARBA" id="ARBA00022967"/>
    </source>
</evidence>
<dbReference type="InterPro" id="IPR003917">
    <property type="entry name" value="NADH_UbQ_OxRdtase_chain2"/>
</dbReference>
<evidence type="ECO:0000256" key="13">
    <source>
        <dbReference type="ARBA" id="ARBA00023027"/>
    </source>
</evidence>
<dbReference type="EMBL" id="KX844723">
    <property type="protein sequence ID" value="ASA39632.1"/>
    <property type="molecule type" value="Genomic_DNA"/>
</dbReference>
<evidence type="ECO:0000313" key="20">
    <source>
        <dbReference type="EMBL" id="ASA39632.1"/>
    </source>
</evidence>
<evidence type="ECO:0000256" key="2">
    <source>
        <dbReference type="ARBA" id="ARBA00004448"/>
    </source>
</evidence>
<keyword evidence="11 18" id="KW-0249">Electron transport</keyword>
<dbReference type="GO" id="GO:0005743">
    <property type="term" value="C:mitochondrial inner membrane"/>
    <property type="evidence" value="ECO:0007669"/>
    <property type="project" value="UniProtKB-SubCell"/>
</dbReference>
<evidence type="ECO:0000256" key="12">
    <source>
        <dbReference type="ARBA" id="ARBA00022989"/>
    </source>
</evidence>
<geneLocation type="mitochondrion" evidence="20"/>
<evidence type="ECO:0000256" key="3">
    <source>
        <dbReference type="ARBA" id="ARBA00007012"/>
    </source>
</evidence>
<evidence type="ECO:0000256" key="15">
    <source>
        <dbReference type="ARBA" id="ARBA00023128"/>
    </source>
</evidence>
<dbReference type="PRINTS" id="PR01436">
    <property type="entry name" value="NADHDHGNASE2"/>
</dbReference>
<proteinExistence type="inferred from homology"/>
<name>A0A1Z2R7E0_9EUCA</name>
<feature type="domain" description="NADH:quinone oxidoreductase/Mrp antiporter transmembrane" evidence="19">
    <location>
        <begin position="83"/>
        <end position="278"/>
    </location>
</feature>
<gene>
    <name evidence="20" type="primary">nad2</name>
</gene>
<feature type="transmembrane region" description="Helical" evidence="18">
    <location>
        <begin position="262"/>
        <end position="287"/>
    </location>
</feature>
<evidence type="ECO:0000256" key="1">
    <source>
        <dbReference type="ARBA" id="ARBA00003257"/>
    </source>
</evidence>
<evidence type="ECO:0000256" key="4">
    <source>
        <dbReference type="ARBA" id="ARBA00012944"/>
    </source>
</evidence>
<evidence type="ECO:0000256" key="8">
    <source>
        <dbReference type="ARBA" id="ARBA00022692"/>
    </source>
</evidence>
<keyword evidence="10 18" id="KW-1278">Translocase</keyword>
<feature type="transmembrane region" description="Helical" evidence="18">
    <location>
        <begin position="312"/>
        <end position="333"/>
    </location>
</feature>
<feature type="transmembrane region" description="Helical" evidence="18">
    <location>
        <begin position="59"/>
        <end position="81"/>
    </location>
</feature>
<evidence type="ECO:0000256" key="14">
    <source>
        <dbReference type="ARBA" id="ARBA00023075"/>
    </source>
</evidence>
<feature type="transmembrane region" description="Helical" evidence="18">
    <location>
        <begin position="231"/>
        <end position="250"/>
    </location>
</feature>
<evidence type="ECO:0000256" key="5">
    <source>
        <dbReference type="ARBA" id="ARBA00021008"/>
    </source>
</evidence>
<feature type="transmembrane region" description="Helical" evidence="18">
    <location>
        <begin position="7"/>
        <end position="23"/>
    </location>
</feature>
<sequence length="334" mass="37053">MLTFKPSQILFFFTLIMGIFISISSSSWFVAWMGLELNLLSFIPLMASHGNRYTTESAIKYFLIQALGSSSLLLSSPLSLFNTHLSSIVITMALLLKAGAAPLHFWFPPVMQGITWPQCLVLMTLQKVAPILIMSNLVSPDSLPLIILASLASAMVGALGGLNQTLTRKVMSYSSINHMAWMLASLTMSETLWVIYFLSYTLISSSVVFILNSNQIFHFSQLSSLNLYSKSMKLSLFLSLLSLGGLPPFLGFLPKMMVIQQFLASQTSIIWLAGLLFSALLTLFYYIRLATPPLLLSSSTFKSSTYPLNTKLLSTLFLINFTPLLYPLFILALF</sequence>
<evidence type="ECO:0000256" key="9">
    <source>
        <dbReference type="ARBA" id="ARBA00022792"/>
    </source>
</evidence>
<feature type="transmembrane region" description="Helical" evidence="18">
    <location>
        <begin position="143"/>
        <end position="162"/>
    </location>
</feature>
<keyword evidence="14 18" id="KW-0830">Ubiquinone</keyword>
<dbReference type="GO" id="GO:0006120">
    <property type="term" value="P:mitochondrial electron transport, NADH to ubiquinone"/>
    <property type="evidence" value="ECO:0007669"/>
    <property type="project" value="InterPro"/>
</dbReference>
<keyword evidence="7 18" id="KW-0679">Respiratory chain</keyword>
<keyword evidence="8 18" id="KW-0812">Transmembrane</keyword>
<dbReference type="InterPro" id="IPR001750">
    <property type="entry name" value="ND/Mrp_TM"/>
</dbReference>
<keyword evidence="16 18" id="KW-0472">Membrane</keyword>
<keyword evidence="13 18" id="KW-0520">NAD</keyword>
<accession>A0A1Z2R7E0</accession>
<keyword evidence="9 18" id="KW-0999">Mitochondrion inner membrane</keyword>
<dbReference type="EC" id="7.1.1.2" evidence="4 18"/>
<protein>
    <recommendedName>
        <fullName evidence="5 18">NADH-ubiquinone oxidoreductase chain 2</fullName>
        <ecNumber evidence="4 18">7.1.1.2</ecNumber>
    </recommendedName>
</protein>
<evidence type="ECO:0000256" key="18">
    <source>
        <dbReference type="RuleBase" id="RU003403"/>
    </source>
</evidence>
<keyword evidence="12 18" id="KW-1133">Transmembrane helix</keyword>
<dbReference type="Pfam" id="PF00361">
    <property type="entry name" value="Proton_antipo_M"/>
    <property type="match status" value="2"/>
</dbReference>
<evidence type="ECO:0000256" key="17">
    <source>
        <dbReference type="ARBA" id="ARBA00049551"/>
    </source>
</evidence>
<evidence type="ECO:0000256" key="7">
    <source>
        <dbReference type="ARBA" id="ARBA00022660"/>
    </source>
</evidence>
<comment type="function">
    <text evidence="18">Core subunit of the mitochondrial membrane respiratory chain NADH dehydrogenase (Complex I) which catalyzes electron transfer from NADH through the respiratory chain, using ubiquinone as an electron acceptor. Essential for the catalytic activity and assembly of complex I.</text>
</comment>
<dbReference type="GO" id="GO:0008137">
    <property type="term" value="F:NADH dehydrogenase (ubiquinone) activity"/>
    <property type="evidence" value="ECO:0007669"/>
    <property type="project" value="UniProtKB-EC"/>
</dbReference>
<dbReference type="PANTHER" id="PTHR46552:SF1">
    <property type="entry name" value="NADH-UBIQUINONE OXIDOREDUCTASE CHAIN 2"/>
    <property type="match status" value="1"/>
</dbReference>
<comment type="catalytic activity">
    <reaction evidence="17 18">
        <text>a ubiquinone + NADH + 5 H(+)(in) = a ubiquinol + NAD(+) + 4 H(+)(out)</text>
        <dbReference type="Rhea" id="RHEA:29091"/>
        <dbReference type="Rhea" id="RHEA-COMP:9565"/>
        <dbReference type="Rhea" id="RHEA-COMP:9566"/>
        <dbReference type="ChEBI" id="CHEBI:15378"/>
        <dbReference type="ChEBI" id="CHEBI:16389"/>
        <dbReference type="ChEBI" id="CHEBI:17976"/>
        <dbReference type="ChEBI" id="CHEBI:57540"/>
        <dbReference type="ChEBI" id="CHEBI:57945"/>
        <dbReference type="EC" id="7.1.1.2"/>
    </reaction>
</comment>
<feature type="domain" description="NADH:quinone oxidoreductase/Mrp antiporter transmembrane" evidence="19">
    <location>
        <begin position="25"/>
        <end position="76"/>
    </location>
</feature>
<feature type="transmembrane region" description="Helical" evidence="18">
    <location>
        <begin position="183"/>
        <end position="211"/>
    </location>
</feature>
<organism evidence="20">
    <name type="scientific">Halocaridinides fowleri</name>
    <dbReference type="NCBI Taxonomy" id="2010950"/>
    <lineage>
        <taxon>Eukaryota</taxon>
        <taxon>Metazoa</taxon>
        <taxon>Ecdysozoa</taxon>
        <taxon>Arthropoda</taxon>
        <taxon>Crustacea</taxon>
        <taxon>Multicrustacea</taxon>
        <taxon>Malacostraca</taxon>
        <taxon>Eumalacostraca</taxon>
        <taxon>Eucarida</taxon>
        <taxon>Decapoda</taxon>
        <taxon>Pleocyemata</taxon>
        <taxon>Caridea</taxon>
        <taxon>Atyoidea</taxon>
        <taxon>Atyidae</taxon>
        <taxon>Halocaridinides</taxon>
    </lineage>
</organism>
<keyword evidence="15 18" id="KW-0496">Mitochondrion</keyword>
<keyword evidence="6" id="KW-0813">Transport</keyword>
<comment type="function">
    <text evidence="1">Core subunit of the mitochondrial membrane respiratory chain NADH dehydrogenase (Complex I) that is believed to belong to the minimal assembly required for catalysis. Complex I functions in the transfer of electrons from NADH to the respiratory chain. The immediate electron acceptor for the enzyme is believed to be ubiquinone.</text>
</comment>
<evidence type="ECO:0000256" key="16">
    <source>
        <dbReference type="ARBA" id="ARBA00023136"/>
    </source>
</evidence>
<evidence type="ECO:0000256" key="11">
    <source>
        <dbReference type="ARBA" id="ARBA00022982"/>
    </source>
</evidence>
<comment type="similarity">
    <text evidence="3 18">Belongs to the complex I subunit 2 family.</text>
</comment>